<evidence type="ECO:0000313" key="10">
    <source>
        <dbReference type="EMBL" id="GAA0472680.1"/>
    </source>
</evidence>
<feature type="compositionally biased region" description="Low complexity" evidence="8">
    <location>
        <begin position="60"/>
        <end position="74"/>
    </location>
</feature>
<organism evidence="10 13">
    <name type="scientific">Halococcus dombrowskii</name>
    <dbReference type="NCBI Taxonomy" id="179637"/>
    <lineage>
        <taxon>Archaea</taxon>
        <taxon>Methanobacteriati</taxon>
        <taxon>Methanobacteriota</taxon>
        <taxon>Stenosarchaea group</taxon>
        <taxon>Halobacteria</taxon>
        <taxon>Halobacteriales</taxon>
        <taxon>Halococcaceae</taxon>
        <taxon>Halococcus</taxon>
    </lineage>
</organism>
<evidence type="ECO:0000259" key="9">
    <source>
        <dbReference type="Pfam" id="PF00127"/>
    </source>
</evidence>
<dbReference type="InterPro" id="IPR000923">
    <property type="entry name" value="BlueCu_1"/>
</dbReference>
<dbReference type="GO" id="GO:0016020">
    <property type="term" value="C:membrane"/>
    <property type="evidence" value="ECO:0007669"/>
    <property type="project" value="UniProtKB-SubCell"/>
</dbReference>
<keyword evidence="6" id="KW-0472">Membrane</keyword>
<reference evidence="10" key="3">
    <citation type="submission" date="2023-12" db="EMBL/GenBank/DDBJ databases">
        <authorList>
            <person name="Sun Q."/>
            <person name="Inoue M."/>
        </authorList>
    </citation>
    <scope>NUCLEOTIDE SEQUENCE</scope>
    <source>
        <strain evidence="10">JCM 12289</strain>
    </source>
</reference>
<dbReference type="GO" id="GO:0005507">
    <property type="term" value="F:copper ion binding"/>
    <property type="evidence" value="ECO:0007669"/>
    <property type="project" value="InterPro"/>
</dbReference>
<evidence type="ECO:0000313" key="13">
    <source>
        <dbReference type="Proteomes" id="UP001500962"/>
    </source>
</evidence>
<keyword evidence="5 7" id="KW-0186">Copper</keyword>
<dbReference type="PROSITE" id="PS00196">
    <property type="entry name" value="COPPER_BLUE"/>
    <property type="match status" value="1"/>
</dbReference>
<dbReference type="EMBL" id="CP095005">
    <property type="protein sequence ID" value="UOO94199.1"/>
    <property type="molecule type" value="Genomic_DNA"/>
</dbReference>
<dbReference type="Pfam" id="PF00127">
    <property type="entry name" value="Copper-bind"/>
    <property type="match status" value="1"/>
</dbReference>
<feature type="binding site" evidence="7">
    <location>
        <position position="118"/>
    </location>
    <ligand>
        <name>Cu cation</name>
        <dbReference type="ChEBI" id="CHEBI:23378"/>
    </ligand>
</feature>
<proteinExistence type="predicted"/>
<sequence>MERTSRRRFIAGIGAVAITATSAGCSSSGTSSSSGSNDSDETGGGSDGSGDGTTGGSGADNGTASDDTSTDGAATAGGGGSGGKTVAAGPDGSLVFEPEQIEVSVGDTVTWEFESAGHNVSARPQDDDKVSIPDGAESFASYDNGDSFAVVSEGETYEHTFETAGEYTYVCIPHTSSGMIGTVTVSE</sequence>
<dbReference type="AlphaFoldDB" id="A0AAV3SLB6"/>
<dbReference type="PANTHER" id="PTHR34192:SF10">
    <property type="entry name" value="PLASTOCYANIN MAJOR ISOFORM, CHLOROPLASTIC-RELATED"/>
    <property type="match status" value="1"/>
</dbReference>
<dbReference type="InterPro" id="IPR028871">
    <property type="entry name" value="BlueCu_1_BS"/>
</dbReference>
<dbReference type="Proteomes" id="UP000830542">
    <property type="component" value="Chromosome"/>
</dbReference>
<dbReference type="CDD" id="cd04220">
    <property type="entry name" value="Halocyanin"/>
    <property type="match status" value="1"/>
</dbReference>
<dbReference type="PANTHER" id="PTHR34192">
    <property type="entry name" value="PLASTOCYANIN MAJOR ISOFORM, CHLOROPLASTIC-RELATED"/>
    <property type="match status" value="1"/>
</dbReference>
<reference evidence="10" key="1">
    <citation type="journal article" date="2014" name="Int. J. Syst. Evol. Microbiol.">
        <title>Complete genome sequence of Corynebacterium casei LMG S-19264T (=DSM 44701T), isolated from a smear-ripened cheese.</title>
        <authorList>
            <consortium name="US DOE Joint Genome Institute (JGI-PGF)"/>
            <person name="Walter F."/>
            <person name="Albersmeier A."/>
            <person name="Kalinowski J."/>
            <person name="Ruckert C."/>
        </authorList>
    </citation>
    <scope>NUCLEOTIDE SEQUENCE</scope>
    <source>
        <strain evidence="10">JCM 12289</strain>
    </source>
</reference>
<dbReference type="PRINTS" id="PR00157">
    <property type="entry name" value="PLASTOCYANIN"/>
</dbReference>
<keyword evidence="3 7" id="KW-0479">Metal-binding</keyword>
<feature type="compositionally biased region" description="Gly residues" evidence="8">
    <location>
        <begin position="42"/>
        <end position="59"/>
    </location>
</feature>
<evidence type="ECO:0000256" key="5">
    <source>
        <dbReference type="ARBA" id="ARBA00023008"/>
    </source>
</evidence>
<dbReference type="PROSITE" id="PS51257">
    <property type="entry name" value="PROKAR_LIPOPROTEIN"/>
    <property type="match status" value="1"/>
</dbReference>
<keyword evidence="4" id="KW-0249">Electron transport</keyword>
<dbReference type="InterPro" id="IPR002387">
    <property type="entry name" value="Plastocyanin"/>
</dbReference>
<evidence type="ECO:0000256" key="8">
    <source>
        <dbReference type="SAM" id="MobiDB-lite"/>
    </source>
</evidence>
<feature type="binding site" evidence="7">
    <location>
        <position position="174"/>
    </location>
    <ligand>
        <name>Cu cation</name>
        <dbReference type="ChEBI" id="CHEBI:23378"/>
    </ligand>
</feature>
<feature type="binding site" evidence="7">
    <location>
        <position position="171"/>
    </location>
    <ligand>
        <name>Cu cation</name>
        <dbReference type="ChEBI" id="CHEBI:23378"/>
    </ligand>
</feature>
<keyword evidence="2" id="KW-0813">Transport</keyword>
<dbReference type="GeneID" id="71762076"/>
<comment type="subcellular location">
    <subcellularLocation>
        <location evidence="1">Membrane</location>
    </subcellularLocation>
</comment>
<feature type="binding site" evidence="7">
    <location>
        <position position="179"/>
    </location>
    <ligand>
        <name>Cu cation</name>
        <dbReference type="ChEBI" id="CHEBI:23378"/>
    </ligand>
</feature>
<dbReference type="EMBL" id="BAAADN010000058">
    <property type="protein sequence ID" value="GAA0472680.1"/>
    <property type="molecule type" value="Genomic_DNA"/>
</dbReference>
<dbReference type="InterPro" id="IPR008972">
    <property type="entry name" value="Cupredoxin"/>
</dbReference>
<name>A0AAV3SLB6_HALDO</name>
<feature type="compositionally biased region" description="Low complexity" evidence="8">
    <location>
        <begin position="21"/>
        <end position="37"/>
    </location>
</feature>
<evidence type="ECO:0000256" key="2">
    <source>
        <dbReference type="ARBA" id="ARBA00022448"/>
    </source>
</evidence>
<keyword evidence="12" id="KW-1185">Reference proteome</keyword>
<dbReference type="InterPro" id="IPR006311">
    <property type="entry name" value="TAT_signal"/>
</dbReference>
<evidence type="ECO:0000256" key="7">
    <source>
        <dbReference type="PIRSR" id="PIRSR602387-1"/>
    </source>
</evidence>
<evidence type="ECO:0000256" key="1">
    <source>
        <dbReference type="ARBA" id="ARBA00004370"/>
    </source>
</evidence>
<accession>A0AAV3SLB6</accession>
<feature type="region of interest" description="Disordered" evidence="8">
    <location>
        <begin position="21"/>
        <end position="98"/>
    </location>
</feature>
<evidence type="ECO:0000256" key="6">
    <source>
        <dbReference type="ARBA" id="ARBA00023136"/>
    </source>
</evidence>
<comment type="cofactor">
    <cofactor evidence="7">
        <name>Cu(2+)</name>
        <dbReference type="ChEBI" id="CHEBI:29036"/>
    </cofactor>
    <text evidence="7">The crystal structure with reduced Cu(1+) has also been determined.</text>
</comment>
<dbReference type="Proteomes" id="UP001500962">
    <property type="component" value="Unassembled WGS sequence"/>
</dbReference>
<dbReference type="GO" id="GO:0009055">
    <property type="term" value="F:electron transfer activity"/>
    <property type="evidence" value="ECO:0007669"/>
    <property type="project" value="InterPro"/>
</dbReference>
<gene>
    <name evidence="10" type="ORF">GCM10008985_31750</name>
    <name evidence="11" type="ORF">MUK72_09470</name>
</gene>
<feature type="domain" description="Blue (type 1) copper" evidence="9">
    <location>
        <begin position="88"/>
        <end position="185"/>
    </location>
</feature>
<evidence type="ECO:0000313" key="11">
    <source>
        <dbReference type="EMBL" id="UOO94199.1"/>
    </source>
</evidence>
<evidence type="ECO:0000256" key="3">
    <source>
        <dbReference type="ARBA" id="ARBA00022723"/>
    </source>
</evidence>
<dbReference type="Gene3D" id="2.60.40.420">
    <property type="entry name" value="Cupredoxins - blue copper proteins"/>
    <property type="match status" value="1"/>
</dbReference>
<dbReference type="KEGG" id="hdo:MUK72_09470"/>
<dbReference type="RefSeq" id="WP_244699439.1">
    <property type="nucleotide sequence ID" value="NZ_BAAADN010000058.1"/>
</dbReference>
<protein>
    <submittedName>
        <fullName evidence="11">Plastocyanin/azurin family copper-binding protein</fullName>
    </submittedName>
</protein>
<reference evidence="11" key="2">
    <citation type="submission" date="2022-04" db="EMBL/GenBank/DDBJ databases">
        <title>Sequencing and genomic assembly of Halococcus dombrowskii.</title>
        <authorList>
            <person name="Lim S.W."/>
            <person name="MacLea K.S."/>
        </authorList>
    </citation>
    <scope>NUCLEOTIDE SEQUENCE</scope>
    <source>
        <strain evidence="11">H4</strain>
    </source>
</reference>
<dbReference type="PROSITE" id="PS51318">
    <property type="entry name" value="TAT"/>
    <property type="match status" value="1"/>
</dbReference>
<evidence type="ECO:0000256" key="4">
    <source>
        <dbReference type="ARBA" id="ARBA00022982"/>
    </source>
</evidence>
<dbReference type="SUPFAM" id="SSF49503">
    <property type="entry name" value="Cupredoxins"/>
    <property type="match status" value="1"/>
</dbReference>
<evidence type="ECO:0000313" key="12">
    <source>
        <dbReference type="Proteomes" id="UP000830542"/>
    </source>
</evidence>
<feature type="region of interest" description="Disordered" evidence="8">
    <location>
        <begin position="116"/>
        <end position="135"/>
    </location>
</feature>